<keyword evidence="2" id="KW-0732">Signal</keyword>
<organism evidence="3 4">
    <name type="scientific">Edaphochlamys debaryana</name>
    <dbReference type="NCBI Taxonomy" id="47281"/>
    <lineage>
        <taxon>Eukaryota</taxon>
        <taxon>Viridiplantae</taxon>
        <taxon>Chlorophyta</taxon>
        <taxon>core chlorophytes</taxon>
        <taxon>Chlorophyceae</taxon>
        <taxon>CS clade</taxon>
        <taxon>Chlamydomonadales</taxon>
        <taxon>Chlamydomonadales incertae sedis</taxon>
        <taxon>Edaphochlamys</taxon>
    </lineage>
</organism>
<name>A0A836BQ29_9CHLO</name>
<reference evidence="3" key="1">
    <citation type="journal article" date="2020" name="bioRxiv">
        <title>Comparative genomics of Chlamydomonas.</title>
        <authorList>
            <person name="Craig R.J."/>
            <person name="Hasan A.R."/>
            <person name="Ness R.W."/>
            <person name="Keightley P.D."/>
        </authorList>
    </citation>
    <scope>NUCLEOTIDE SEQUENCE</scope>
    <source>
        <strain evidence="3">CCAP 11/70</strain>
    </source>
</reference>
<dbReference type="OrthoDB" id="537650at2759"/>
<comment type="caution">
    <text evidence="3">The sequence shown here is derived from an EMBL/GenBank/DDBJ whole genome shotgun (WGS) entry which is preliminary data.</text>
</comment>
<proteinExistence type="predicted"/>
<keyword evidence="4" id="KW-1185">Reference proteome</keyword>
<feature type="chain" id="PRO_5033020562" evidence="2">
    <location>
        <begin position="27"/>
        <end position="532"/>
    </location>
</feature>
<dbReference type="EMBL" id="JAEHOE010000147">
    <property type="protein sequence ID" value="KAG2484572.1"/>
    <property type="molecule type" value="Genomic_DNA"/>
</dbReference>
<feature type="coiled-coil region" evidence="1">
    <location>
        <begin position="62"/>
        <end position="99"/>
    </location>
</feature>
<evidence type="ECO:0000256" key="1">
    <source>
        <dbReference type="SAM" id="Coils"/>
    </source>
</evidence>
<dbReference type="PROSITE" id="PS51257">
    <property type="entry name" value="PROKAR_LIPOPROTEIN"/>
    <property type="match status" value="1"/>
</dbReference>
<sequence>MQATGRALARWGLRGTLLAFASELTALPSVGVSACCALSLARSSGLATTSGKQTEDQIGKGADDIEEKQREVKALVEELKHLRKKEELLRTELQQLRKTELLLLSGAPAPRRLLDAAAELRQGPGPDVWELRYGDSCVLSYVDPMGVVDYTRGWAGAALQAAVDGYRPTAPAPLLVSGLIKTGKSYTLEHVVPAVVAEALRKAGGAHPLECMVVLRLRADTLNRQDGAAALLKNLLELLLDWVQDEHVPVRAGAVQAAMDKLALFAADYAAMGAAIMRFLKAVEVPVLVLCDEVQSLFLPTIGGKLDVSGATYIRDTLMKTLLVYGPRTVLWCLTGSSMAQTWVSLADMPPNGYAVITRACAAVLPATHSPLHMDLAWELLQARFAGVDLDLELRHLCPSSIALLTVLVTEWIDANRPKDVAAFVSEFKRAKLVEESRKEWKLGLEAMPEQQRLTVLDLSSPGVGARIDRDLHPGLRRFLEPHSKRRADGRWYLGDAHQREILRLLIKPDGTLRESWSDEEFSASLTQLDAA</sequence>
<feature type="signal peptide" evidence="2">
    <location>
        <begin position="1"/>
        <end position="26"/>
    </location>
</feature>
<protein>
    <submittedName>
        <fullName evidence="3">Uncharacterized protein</fullName>
    </submittedName>
</protein>
<evidence type="ECO:0000313" key="4">
    <source>
        <dbReference type="Proteomes" id="UP000612055"/>
    </source>
</evidence>
<accession>A0A836BQ29</accession>
<evidence type="ECO:0000313" key="3">
    <source>
        <dbReference type="EMBL" id="KAG2484572.1"/>
    </source>
</evidence>
<dbReference type="AlphaFoldDB" id="A0A836BQ29"/>
<gene>
    <name evidence="3" type="ORF">HYH03_016615</name>
</gene>
<keyword evidence="1" id="KW-0175">Coiled coil</keyword>
<evidence type="ECO:0000256" key="2">
    <source>
        <dbReference type="SAM" id="SignalP"/>
    </source>
</evidence>
<dbReference type="Proteomes" id="UP000612055">
    <property type="component" value="Unassembled WGS sequence"/>
</dbReference>